<evidence type="ECO:0000259" key="2">
    <source>
        <dbReference type="Pfam" id="PF16169"/>
    </source>
</evidence>
<protein>
    <submittedName>
        <fullName evidence="3">BtrH N-terminal domain-containing protein</fullName>
    </submittedName>
</protein>
<evidence type="ECO:0000313" key="3">
    <source>
        <dbReference type="EMBL" id="MFC3896412.1"/>
    </source>
</evidence>
<dbReference type="InterPro" id="IPR026935">
    <property type="entry name" value="BtrH_N"/>
</dbReference>
<dbReference type="RefSeq" id="WP_382377951.1">
    <property type="nucleotide sequence ID" value="NZ_JBHRZI010000029.1"/>
</dbReference>
<keyword evidence="4" id="KW-1185">Reference proteome</keyword>
<dbReference type="Proteomes" id="UP001595690">
    <property type="component" value="Unassembled WGS sequence"/>
</dbReference>
<accession>A0ABV8C371</accession>
<reference evidence="4" key="1">
    <citation type="journal article" date="2019" name="Int. J. Syst. Evol. Microbiol.">
        <title>The Global Catalogue of Microorganisms (GCM) 10K type strain sequencing project: providing services to taxonomists for standard genome sequencing and annotation.</title>
        <authorList>
            <consortium name="The Broad Institute Genomics Platform"/>
            <consortium name="The Broad Institute Genome Sequencing Center for Infectious Disease"/>
            <person name="Wu L."/>
            <person name="Ma J."/>
        </authorList>
    </citation>
    <scope>NUCLEOTIDE SEQUENCE [LARGE SCALE GENOMIC DNA]</scope>
    <source>
        <strain evidence="4">CGMCC 4.7405</strain>
    </source>
</reference>
<sequence length="332" mass="35734">MRGSNMDRVIIENVSFPGGLHCETTTLGALLRHEGLELSEPMLFGLGEGLGFVYWDAKNMDFPFLGGRVKPMALTRTAAGRLGLTLDVQETASPRKAWQNVTTALAAGRPVGLQLDCYHLEYFGTKVHFGGHFVAMCGYDDTHAHLIDTAQQGGAVTTTLASLARARGERGPMTARNLSFTITGSPTLDLGDAARKAIAGNARAFLNPPIANLGHRGIGKAARQVTKWLDRSRDPAHDLPLAATLMERGGTGGSLFRALYRDFLAEAAEITGDDNIRLGHRLYAEIAPLWTEVADLVAAAGKTGDPAHLARASELLRELAERERHAMQMLVG</sequence>
<feature type="domain" description="Butirosin biosynthesis protein H N-terminal" evidence="1">
    <location>
        <begin position="21"/>
        <end position="149"/>
    </location>
</feature>
<evidence type="ECO:0000259" key="1">
    <source>
        <dbReference type="Pfam" id="PF14399"/>
    </source>
</evidence>
<proteinExistence type="predicted"/>
<name>A0ABV8C371_9PSEU</name>
<evidence type="ECO:0000313" key="4">
    <source>
        <dbReference type="Proteomes" id="UP001595690"/>
    </source>
</evidence>
<dbReference type="EMBL" id="JBHRZI010000029">
    <property type="protein sequence ID" value="MFC3896412.1"/>
    <property type="molecule type" value="Genomic_DNA"/>
</dbReference>
<dbReference type="Pfam" id="PF14399">
    <property type="entry name" value="BtrH_N"/>
    <property type="match status" value="1"/>
</dbReference>
<comment type="caution">
    <text evidence="3">The sequence shown here is derived from an EMBL/GenBank/DDBJ whole genome shotgun (WGS) entry which is preliminary data.</text>
</comment>
<organism evidence="3 4">
    <name type="scientific">Lentzea rhizosphaerae</name>
    <dbReference type="NCBI Taxonomy" id="2041025"/>
    <lineage>
        <taxon>Bacteria</taxon>
        <taxon>Bacillati</taxon>
        <taxon>Actinomycetota</taxon>
        <taxon>Actinomycetes</taxon>
        <taxon>Pseudonocardiales</taxon>
        <taxon>Pseudonocardiaceae</taxon>
        <taxon>Lentzea</taxon>
    </lineage>
</organism>
<feature type="domain" description="DUF4872" evidence="2">
    <location>
        <begin position="162"/>
        <end position="330"/>
    </location>
</feature>
<dbReference type="Pfam" id="PF16169">
    <property type="entry name" value="DUF4872"/>
    <property type="match status" value="1"/>
</dbReference>
<gene>
    <name evidence="3" type="ORF">ACFOWZ_33470</name>
</gene>
<dbReference type="InterPro" id="IPR032369">
    <property type="entry name" value="DUF4872"/>
</dbReference>